<reference evidence="2 3" key="1">
    <citation type="submission" date="2019-09" db="EMBL/GenBank/DDBJ databases">
        <title>A chromosome-level genome assembly of the Chinese tupelo Nyssa sinensis.</title>
        <authorList>
            <person name="Yang X."/>
            <person name="Kang M."/>
            <person name="Yang Y."/>
            <person name="Xiong H."/>
            <person name="Wang M."/>
            <person name="Zhang Z."/>
            <person name="Wang Z."/>
            <person name="Wu H."/>
            <person name="Ma T."/>
            <person name="Liu J."/>
            <person name="Xi Z."/>
        </authorList>
    </citation>
    <scope>NUCLEOTIDE SEQUENCE [LARGE SCALE GENOMIC DNA]</scope>
    <source>
        <strain evidence="2">J267</strain>
        <tissue evidence="2">Leaf</tissue>
    </source>
</reference>
<dbReference type="GO" id="GO:0016020">
    <property type="term" value="C:membrane"/>
    <property type="evidence" value="ECO:0007669"/>
    <property type="project" value="TreeGrafter"/>
</dbReference>
<evidence type="ECO:0000313" key="2">
    <source>
        <dbReference type="EMBL" id="KAA8539590.1"/>
    </source>
</evidence>
<dbReference type="EMBL" id="CM018037">
    <property type="protein sequence ID" value="KAA8539590.1"/>
    <property type="molecule type" value="Genomic_DNA"/>
</dbReference>
<evidence type="ECO:0000259" key="1">
    <source>
        <dbReference type="PROSITE" id="PS50011"/>
    </source>
</evidence>
<proteinExistence type="predicted"/>
<dbReference type="InterPro" id="IPR051564">
    <property type="entry name" value="LRR_receptor-like_kinase"/>
</dbReference>
<dbReference type="Pfam" id="PF07714">
    <property type="entry name" value="PK_Tyr_Ser-Thr"/>
    <property type="match status" value="1"/>
</dbReference>
<dbReference type="InterPro" id="IPR000719">
    <property type="entry name" value="Prot_kinase_dom"/>
</dbReference>
<dbReference type="GO" id="GO:0005524">
    <property type="term" value="F:ATP binding"/>
    <property type="evidence" value="ECO:0007669"/>
    <property type="project" value="InterPro"/>
</dbReference>
<dbReference type="Gene3D" id="1.10.510.10">
    <property type="entry name" value="Transferase(Phosphotransferase) domain 1"/>
    <property type="match status" value="1"/>
</dbReference>
<accession>A0A5J5BAT5</accession>
<dbReference type="PANTHER" id="PTHR48055:SF55">
    <property type="entry name" value="PROTEIN KINASE DOMAIN-CONTAINING PROTEIN"/>
    <property type="match status" value="1"/>
</dbReference>
<gene>
    <name evidence="2" type="ORF">F0562_026282</name>
</gene>
<dbReference type="GO" id="GO:0004672">
    <property type="term" value="F:protein kinase activity"/>
    <property type="evidence" value="ECO:0007669"/>
    <property type="project" value="InterPro"/>
</dbReference>
<keyword evidence="3" id="KW-1185">Reference proteome</keyword>
<dbReference type="PANTHER" id="PTHR48055">
    <property type="entry name" value="LEUCINE-RICH REPEAT RECEPTOR PROTEIN KINASE EMS1"/>
    <property type="match status" value="1"/>
</dbReference>
<dbReference type="Proteomes" id="UP000325577">
    <property type="component" value="Linkage Group LG14"/>
</dbReference>
<dbReference type="SUPFAM" id="SSF56112">
    <property type="entry name" value="Protein kinase-like (PK-like)"/>
    <property type="match status" value="1"/>
</dbReference>
<dbReference type="PROSITE" id="PS50011">
    <property type="entry name" value="PROTEIN_KINASE_DOM"/>
    <property type="match status" value="1"/>
</dbReference>
<dbReference type="InterPro" id="IPR011009">
    <property type="entry name" value="Kinase-like_dom_sf"/>
</dbReference>
<dbReference type="InterPro" id="IPR001245">
    <property type="entry name" value="Ser-Thr/Tyr_kinase_cat_dom"/>
</dbReference>
<dbReference type="AlphaFoldDB" id="A0A5J5BAT5"/>
<name>A0A5J5BAT5_9ASTE</name>
<feature type="domain" description="Protein kinase" evidence="1">
    <location>
        <begin position="1"/>
        <end position="133"/>
    </location>
</feature>
<evidence type="ECO:0000313" key="3">
    <source>
        <dbReference type="Proteomes" id="UP000325577"/>
    </source>
</evidence>
<sequence>MYQFPVVIVIEQTSSIGIRGSVGYTAPEYGMGSEVSTSGDVYSYGILLLEMFTGKRPTDEMFSDGLNLHNYVKMASPERVEVIADPILIRQGEEEQSLMSSGAIFLEWVEYMEGEEIQLQFNHELVQHIDGSF</sequence>
<protein>
    <recommendedName>
        <fullName evidence="1">Protein kinase domain-containing protein</fullName>
    </recommendedName>
</protein>
<dbReference type="OrthoDB" id="1103805at2759"/>
<organism evidence="2 3">
    <name type="scientific">Nyssa sinensis</name>
    <dbReference type="NCBI Taxonomy" id="561372"/>
    <lineage>
        <taxon>Eukaryota</taxon>
        <taxon>Viridiplantae</taxon>
        <taxon>Streptophyta</taxon>
        <taxon>Embryophyta</taxon>
        <taxon>Tracheophyta</taxon>
        <taxon>Spermatophyta</taxon>
        <taxon>Magnoliopsida</taxon>
        <taxon>eudicotyledons</taxon>
        <taxon>Gunneridae</taxon>
        <taxon>Pentapetalae</taxon>
        <taxon>asterids</taxon>
        <taxon>Cornales</taxon>
        <taxon>Nyssaceae</taxon>
        <taxon>Nyssa</taxon>
    </lineage>
</organism>